<feature type="compositionally biased region" description="Polar residues" evidence="3">
    <location>
        <begin position="25"/>
        <end position="36"/>
    </location>
</feature>
<dbReference type="InterPro" id="IPR035979">
    <property type="entry name" value="RBD_domain_sf"/>
</dbReference>
<feature type="domain" description="RRM" evidence="4">
    <location>
        <begin position="204"/>
        <end position="278"/>
    </location>
</feature>
<feature type="compositionally biased region" description="Basic and acidic residues" evidence="3">
    <location>
        <begin position="10"/>
        <end position="20"/>
    </location>
</feature>
<dbReference type="Pfam" id="PF18360">
    <property type="entry name" value="hnRNP_Q_AcD"/>
    <property type="match status" value="1"/>
</dbReference>
<sequence length="432" mass="48491">MADIEMENGSEVKNEVKNEQVEQAQPEQQTNGSNGTVEAMDADAASQKARPCSFLLKSCKFQENAVASKYQNNENYIMYLSKKLNQKAAEKLCELCEALSLSNEDFDERAVELLATFSADQGNYILDQLLESQIDAQLQGQSSLPWFSASHEHALIPGPKVESIKSIIERTGYQLEVTVGQRKFHNPPDSDGHDHSANSESSGACIYIGQIPRDTFEDGIIPLFEKIGKIYDCRLMMDPQNGKSRGYAFLIYFDKNHAAEAAKQYDGYEIQPGKALKILEELKKHAEGVNDVIIYANPDGSDARKNRGFCFVDFNDHKAASDAKRRISQGKVRPWNNDLVVDWAEQQDEPDEETMSTVKVLYVKNVKEAVTEETLKELFEKHGEVERAKKIRDYAFIHFKERAGALAAMENMKGTMLEGVELDISLAKPKVT</sequence>
<dbReference type="Gene3D" id="3.30.70.330">
    <property type="match status" value="3"/>
</dbReference>
<dbReference type="CDD" id="cd12249">
    <property type="entry name" value="RRM1_hnRNPR_like"/>
    <property type="match status" value="1"/>
</dbReference>
<dbReference type="Pfam" id="PF00076">
    <property type="entry name" value="RRM_1"/>
    <property type="match status" value="2"/>
</dbReference>
<dbReference type="SUPFAM" id="SSF54928">
    <property type="entry name" value="RNA-binding domain, RBD"/>
    <property type="match status" value="2"/>
</dbReference>
<protein>
    <submittedName>
        <fullName evidence="6">RRM domain-containing protein</fullName>
    </submittedName>
</protein>
<feature type="region of interest" description="Disordered" evidence="3">
    <location>
        <begin position="1"/>
        <end position="42"/>
    </location>
</feature>
<name>A0A915E1X1_9BILA</name>
<dbReference type="WBParaSite" id="jg25005">
    <property type="protein sequence ID" value="jg25005"/>
    <property type="gene ID" value="jg25005"/>
</dbReference>
<dbReference type="PROSITE" id="PS50102">
    <property type="entry name" value="RRM"/>
    <property type="match status" value="2"/>
</dbReference>
<keyword evidence="1 2" id="KW-0694">RNA-binding</keyword>
<evidence type="ECO:0000256" key="1">
    <source>
        <dbReference type="ARBA" id="ARBA00022884"/>
    </source>
</evidence>
<reference evidence="6" key="1">
    <citation type="submission" date="2022-11" db="UniProtKB">
        <authorList>
            <consortium name="WormBaseParasite"/>
        </authorList>
    </citation>
    <scope>IDENTIFICATION</scope>
</reference>
<dbReference type="InterPro" id="IPR041337">
    <property type="entry name" value="hnRNP_Q_AcD"/>
</dbReference>
<organism evidence="5 6">
    <name type="scientific">Ditylenchus dipsaci</name>
    <dbReference type="NCBI Taxonomy" id="166011"/>
    <lineage>
        <taxon>Eukaryota</taxon>
        <taxon>Metazoa</taxon>
        <taxon>Ecdysozoa</taxon>
        <taxon>Nematoda</taxon>
        <taxon>Chromadorea</taxon>
        <taxon>Rhabditida</taxon>
        <taxon>Tylenchina</taxon>
        <taxon>Tylenchomorpha</taxon>
        <taxon>Sphaerularioidea</taxon>
        <taxon>Anguinidae</taxon>
        <taxon>Anguininae</taxon>
        <taxon>Ditylenchus</taxon>
    </lineage>
</organism>
<dbReference type="InterPro" id="IPR012677">
    <property type="entry name" value="Nucleotide-bd_a/b_plait_sf"/>
</dbReference>
<dbReference type="SMART" id="SM00360">
    <property type="entry name" value="RRM"/>
    <property type="match status" value="2"/>
</dbReference>
<keyword evidence="5" id="KW-1185">Reference proteome</keyword>
<dbReference type="PANTHER" id="PTHR21245">
    <property type="entry name" value="HETEROGENEOUS NUCLEAR RIBONUCLEOPROTEIN"/>
    <property type="match status" value="1"/>
</dbReference>
<evidence type="ECO:0000259" key="4">
    <source>
        <dbReference type="PROSITE" id="PS50102"/>
    </source>
</evidence>
<proteinExistence type="predicted"/>
<accession>A0A915E1X1</accession>
<feature type="domain" description="RRM" evidence="4">
    <location>
        <begin position="359"/>
        <end position="429"/>
    </location>
</feature>
<dbReference type="InterPro" id="IPR000504">
    <property type="entry name" value="RRM_dom"/>
</dbReference>
<dbReference type="Proteomes" id="UP000887574">
    <property type="component" value="Unplaced"/>
</dbReference>
<evidence type="ECO:0000313" key="6">
    <source>
        <dbReference type="WBParaSite" id="jg25005"/>
    </source>
</evidence>
<dbReference type="GO" id="GO:0003723">
    <property type="term" value="F:RNA binding"/>
    <property type="evidence" value="ECO:0007669"/>
    <property type="project" value="UniProtKB-UniRule"/>
</dbReference>
<dbReference type="CDD" id="cd12251">
    <property type="entry name" value="RRM3_hnRNPR_like"/>
    <property type="match status" value="1"/>
</dbReference>
<evidence type="ECO:0000313" key="5">
    <source>
        <dbReference type="Proteomes" id="UP000887574"/>
    </source>
</evidence>
<dbReference type="AlphaFoldDB" id="A0A915E1X1"/>
<evidence type="ECO:0000256" key="2">
    <source>
        <dbReference type="PROSITE-ProRule" id="PRU00176"/>
    </source>
</evidence>
<evidence type="ECO:0000256" key="3">
    <source>
        <dbReference type="SAM" id="MobiDB-lite"/>
    </source>
</evidence>